<sequence length="372" mass="42676">MGRVTGILQTIFVQRFYIQNTLFFLVLFYLLFGVVNGGNLVSYHRSLMMGFLGSLPFLLIVLALWALYGLKCAGFVLKTFQTQGFEFLYPTLGSLEKHRRMRLWLLIHCGIYLPVLVYGGVAAAVGIAHRLYVPAALVVVFNVLMCLWPLAVYERKLHHPDVNFFTGHLQRWLNRRFTKPPVLYFIYELLSNYPRRILGVKLACAGILWLTFYLLRETGGFDIRGLALGLMLCVIAHGQLMMQHRAFDDTYLGFLRQLPQPLWQHYLRLAGVYILLFIPEMAMMAANNIPPAALLTCFALAMSMLLLFRCLLYFPKMNAEIHMRYVLLSSFVTLFLVLGGYGWLAVAVMLPASLALFLYLFRSYETYVDQES</sequence>
<feature type="transmembrane region" description="Helical" evidence="1">
    <location>
        <begin position="292"/>
        <end position="314"/>
    </location>
</feature>
<comment type="caution">
    <text evidence="2">The sequence shown here is derived from an EMBL/GenBank/DDBJ whole genome shotgun (WGS) entry which is preliminary data.</text>
</comment>
<evidence type="ECO:0000313" key="2">
    <source>
        <dbReference type="EMBL" id="RPD38607.1"/>
    </source>
</evidence>
<keyword evidence="3" id="KW-1185">Reference proteome</keyword>
<keyword evidence="1" id="KW-0472">Membrane</keyword>
<feature type="transmembrane region" description="Helical" evidence="1">
    <location>
        <begin position="326"/>
        <end position="359"/>
    </location>
</feature>
<reference evidence="3" key="1">
    <citation type="submission" date="2018-11" db="EMBL/GenBank/DDBJ databases">
        <title>Chitinophaga lutea sp.nov., isolate from arsenic contaminated soil.</title>
        <authorList>
            <person name="Zong Y."/>
        </authorList>
    </citation>
    <scope>NUCLEOTIDE SEQUENCE [LARGE SCALE GENOMIC DNA]</scope>
    <source>
        <strain evidence="3">YLT18</strain>
    </source>
</reference>
<feature type="transmembrane region" description="Helical" evidence="1">
    <location>
        <begin position="266"/>
        <end position="286"/>
    </location>
</feature>
<organism evidence="2 3">
    <name type="scientific">Chitinophaga barathri</name>
    <dbReference type="NCBI Taxonomy" id="1647451"/>
    <lineage>
        <taxon>Bacteria</taxon>
        <taxon>Pseudomonadati</taxon>
        <taxon>Bacteroidota</taxon>
        <taxon>Chitinophagia</taxon>
        <taxon>Chitinophagales</taxon>
        <taxon>Chitinophagaceae</taxon>
        <taxon>Chitinophaga</taxon>
    </lineage>
</organism>
<dbReference type="RefSeq" id="WP_120518844.1">
    <property type="nucleotide sequence ID" value="NZ_QXZY01000014.1"/>
</dbReference>
<dbReference type="OrthoDB" id="630586at2"/>
<protein>
    <submittedName>
        <fullName evidence="2">Uncharacterized protein</fullName>
    </submittedName>
</protein>
<feature type="transmembrane region" description="Helical" evidence="1">
    <location>
        <begin position="47"/>
        <end position="68"/>
    </location>
</feature>
<proteinExistence type="predicted"/>
<feature type="transmembrane region" description="Helical" evidence="1">
    <location>
        <begin position="131"/>
        <end position="153"/>
    </location>
</feature>
<feature type="transmembrane region" description="Helical" evidence="1">
    <location>
        <begin position="221"/>
        <end position="240"/>
    </location>
</feature>
<name>A0A3N4MB22_9BACT</name>
<gene>
    <name evidence="2" type="ORF">EG028_23105</name>
</gene>
<keyword evidence="1" id="KW-0812">Transmembrane</keyword>
<feature type="transmembrane region" description="Helical" evidence="1">
    <location>
        <begin position="197"/>
        <end position="215"/>
    </location>
</feature>
<dbReference type="EMBL" id="RMBX01000014">
    <property type="protein sequence ID" value="RPD38607.1"/>
    <property type="molecule type" value="Genomic_DNA"/>
</dbReference>
<evidence type="ECO:0000256" key="1">
    <source>
        <dbReference type="SAM" id="Phobius"/>
    </source>
</evidence>
<feature type="transmembrane region" description="Helical" evidence="1">
    <location>
        <begin position="103"/>
        <end position="125"/>
    </location>
</feature>
<dbReference type="Proteomes" id="UP000279089">
    <property type="component" value="Unassembled WGS sequence"/>
</dbReference>
<keyword evidence="1" id="KW-1133">Transmembrane helix</keyword>
<feature type="transmembrane region" description="Helical" evidence="1">
    <location>
        <begin position="21"/>
        <end position="41"/>
    </location>
</feature>
<dbReference type="AlphaFoldDB" id="A0A3N4MB22"/>
<evidence type="ECO:0000313" key="3">
    <source>
        <dbReference type="Proteomes" id="UP000279089"/>
    </source>
</evidence>
<accession>A0A3N4MB22</accession>